<reference evidence="5 6" key="1">
    <citation type="submission" date="2024-01" db="EMBL/GenBank/DDBJ databases">
        <title>Draft genome sequence of Gordonia sp. LSe1-13.</title>
        <authorList>
            <person name="Suphannarot A."/>
            <person name="Mingma R."/>
        </authorList>
    </citation>
    <scope>NUCLEOTIDE SEQUENCE [LARGE SCALE GENOMIC DNA]</scope>
    <source>
        <strain evidence="5 6">LSe1-13</strain>
    </source>
</reference>
<evidence type="ECO:0000313" key="5">
    <source>
        <dbReference type="EMBL" id="MEE3849599.1"/>
    </source>
</evidence>
<dbReference type="CDD" id="cd06558">
    <property type="entry name" value="crotonase-like"/>
    <property type="match status" value="1"/>
</dbReference>
<feature type="region of interest" description="Disordered" evidence="4">
    <location>
        <begin position="233"/>
        <end position="254"/>
    </location>
</feature>
<evidence type="ECO:0000256" key="3">
    <source>
        <dbReference type="ARBA" id="ARBA00023239"/>
    </source>
</evidence>
<evidence type="ECO:0000313" key="6">
    <source>
        <dbReference type="Proteomes" id="UP001347146"/>
    </source>
</evidence>
<organism evidence="5 6">
    <name type="scientific">Gordonia sesuvii</name>
    <dbReference type="NCBI Taxonomy" id="3116777"/>
    <lineage>
        <taxon>Bacteria</taxon>
        <taxon>Bacillati</taxon>
        <taxon>Actinomycetota</taxon>
        <taxon>Actinomycetes</taxon>
        <taxon>Mycobacteriales</taxon>
        <taxon>Gordoniaceae</taxon>
        <taxon>Gordonia</taxon>
    </lineage>
</organism>
<evidence type="ECO:0000256" key="2">
    <source>
        <dbReference type="ARBA" id="ARBA00023098"/>
    </source>
</evidence>
<dbReference type="RefSeq" id="WP_330431226.1">
    <property type="nucleotide sequence ID" value="NZ_JAZDUF010000001.1"/>
</dbReference>
<dbReference type="Gene3D" id="3.90.226.10">
    <property type="entry name" value="2-enoyl-CoA Hydratase, Chain A, domain 1"/>
    <property type="match status" value="1"/>
</dbReference>
<gene>
    <name evidence="5" type="ORF">VZC37_04610</name>
</gene>
<dbReference type="EMBL" id="JAZDUF010000001">
    <property type="protein sequence ID" value="MEE3849599.1"/>
    <property type="molecule type" value="Genomic_DNA"/>
</dbReference>
<proteinExistence type="inferred from homology"/>
<dbReference type="Proteomes" id="UP001347146">
    <property type="component" value="Unassembled WGS sequence"/>
</dbReference>
<dbReference type="Gene3D" id="1.10.12.10">
    <property type="entry name" value="Lyase 2-enoyl-coa Hydratase, Chain A, domain 2"/>
    <property type="match status" value="1"/>
</dbReference>
<accession>A0ABU7M908</accession>
<name>A0ABU7M908_9ACTN</name>
<dbReference type="InterPro" id="IPR001753">
    <property type="entry name" value="Enoyl-CoA_hydra/iso"/>
</dbReference>
<evidence type="ECO:0000256" key="1">
    <source>
        <dbReference type="ARBA" id="ARBA00005254"/>
    </source>
</evidence>
<keyword evidence="3" id="KW-0456">Lyase</keyword>
<keyword evidence="6" id="KW-1185">Reference proteome</keyword>
<dbReference type="PANTHER" id="PTHR11941:SF169">
    <property type="entry name" value="(7AS)-7A-METHYL-1,5-DIOXO-2,3,5,6,7,7A-HEXAHYDRO-1H-INDENE-CARBOXYL-COA HYDROLASE"/>
    <property type="match status" value="1"/>
</dbReference>
<dbReference type="Pfam" id="PF00378">
    <property type="entry name" value="ECH_1"/>
    <property type="match status" value="1"/>
</dbReference>
<protein>
    <submittedName>
        <fullName evidence="5">Enoyl-CoA hydratase-related protein</fullName>
    </submittedName>
</protein>
<keyword evidence="2" id="KW-0443">Lipid metabolism</keyword>
<dbReference type="InterPro" id="IPR029045">
    <property type="entry name" value="ClpP/crotonase-like_dom_sf"/>
</dbReference>
<sequence length="254" mass="26648">MSVLVDQHSAVLTVTLNRPDRHNTLDGAAMGALGRVFTEAEFDDGVAAIVLTAAGEKSFCAGMDLRAFAERGTTPRQQDGPGLDVLLSRDYPKPVVAAVNGRALGVGFELVLASDLVVAADHATFALPEVRRGLVAAGGGITRLPTRIPMAIALEMGLTGASIDAARAFELGLVNRITPGPAAISEAERLAAAVAANAPLAVRFTKKYMRRSGAADTLHSDIDRTELENLLTSEDAHEGATAFAERRPPVWSGR</sequence>
<dbReference type="SUPFAM" id="SSF52096">
    <property type="entry name" value="ClpP/crotonase"/>
    <property type="match status" value="1"/>
</dbReference>
<evidence type="ECO:0000256" key="4">
    <source>
        <dbReference type="SAM" id="MobiDB-lite"/>
    </source>
</evidence>
<dbReference type="PANTHER" id="PTHR11941">
    <property type="entry name" value="ENOYL-COA HYDRATASE-RELATED"/>
    <property type="match status" value="1"/>
</dbReference>
<comment type="caution">
    <text evidence="5">The sequence shown here is derived from an EMBL/GenBank/DDBJ whole genome shotgun (WGS) entry which is preliminary data.</text>
</comment>
<feature type="compositionally biased region" description="Basic and acidic residues" evidence="4">
    <location>
        <begin position="234"/>
        <end position="248"/>
    </location>
</feature>
<comment type="similarity">
    <text evidence="1">Belongs to the enoyl-CoA hydratase/isomerase family.</text>
</comment>
<dbReference type="InterPro" id="IPR014748">
    <property type="entry name" value="Enoyl-CoA_hydra_C"/>
</dbReference>